<feature type="transmembrane region" description="Helical" evidence="7">
    <location>
        <begin position="258"/>
        <end position="279"/>
    </location>
</feature>
<evidence type="ECO:0000256" key="5">
    <source>
        <dbReference type="ARBA" id="ARBA00022989"/>
    </source>
</evidence>
<dbReference type="InterPro" id="IPR036259">
    <property type="entry name" value="MFS_trans_sf"/>
</dbReference>
<feature type="transmembrane region" description="Helical" evidence="7">
    <location>
        <begin position="291"/>
        <end position="309"/>
    </location>
</feature>
<keyword evidence="9" id="KW-1185">Reference proteome</keyword>
<dbReference type="HOGENOM" id="CLU_034180_16_3_2"/>
<evidence type="ECO:0000256" key="3">
    <source>
        <dbReference type="ARBA" id="ARBA00022475"/>
    </source>
</evidence>
<dbReference type="KEGG" id="mpl:Mpal_1928"/>
<evidence type="ECO:0000256" key="6">
    <source>
        <dbReference type="ARBA" id="ARBA00023136"/>
    </source>
</evidence>
<name>B8GKT6_METPE</name>
<dbReference type="PANTHER" id="PTHR23513">
    <property type="entry name" value="INTEGRAL MEMBRANE EFFLUX PROTEIN-RELATED"/>
    <property type="match status" value="1"/>
</dbReference>
<dbReference type="RefSeq" id="WP_012618551.1">
    <property type="nucleotide sequence ID" value="NC_011832.1"/>
</dbReference>
<dbReference type="Gene3D" id="1.20.1250.20">
    <property type="entry name" value="MFS general substrate transporter like domains"/>
    <property type="match status" value="1"/>
</dbReference>
<sequence>MAFLSSNHPLVLFRDFRHLFAGRLISSIGDKFFTIALAWWVISQGDAESRINLGILMALNLIPIVLFGPFMGTLVDRFDRRKCMLLADLCRGCLAALLFLLIATGTLTLPVLYLITFFIAVFVPLFEASVSSSLQQLVDGDHLAAAVAVDSSVVYLSSIFGALLGGVLMAIYGVAGAFLFNALSFCASFLLILSIRVNIPPVATAAPYIEQLREGFAFLTSHRPLLYLMGLFGVFNFFSAPLLLFIPMIVNDLMQASVTWVAIFEACLAAGSGLTALYFSFSRRTPMHTYPLIFAGMLLLGLMEAAIGLSADRYIYAVEMIGAGVAIAIVNTMALSLFQAVVPPAMKGRFFAVLSMVCVAVVPLTYLLNGFLTGTSPINAVILLNSGAAIVVSLAVLVIPKVSQPKPTSQENQA</sequence>
<reference evidence="8 9" key="1">
    <citation type="journal article" date="2015" name="Genome Announc.">
        <title>Complete Genome Sequence of Methanosphaerula palustris E1-9CT, a Hydrogenotrophic Methanogen Isolated from a Minerotrophic Fen Peatland.</title>
        <authorList>
            <person name="Cadillo-Quiroz H."/>
            <person name="Browne P."/>
            <person name="Kyrpides N."/>
            <person name="Woyke T."/>
            <person name="Goodwin L."/>
            <person name="Detter C."/>
            <person name="Yavitt J.B."/>
            <person name="Zinder S.H."/>
        </authorList>
    </citation>
    <scope>NUCLEOTIDE SEQUENCE [LARGE SCALE GENOMIC DNA]</scope>
    <source>
        <strain evidence="9">ATCC BAA-1556 / DSM 19958 / E1-9c</strain>
    </source>
</reference>
<dbReference type="OrthoDB" id="117970at2157"/>
<evidence type="ECO:0000256" key="4">
    <source>
        <dbReference type="ARBA" id="ARBA00022692"/>
    </source>
</evidence>
<evidence type="ECO:0000256" key="7">
    <source>
        <dbReference type="SAM" id="Phobius"/>
    </source>
</evidence>
<dbReference type="InterPro" id="IPR010290">
    <property type="entry name" value="TM_effector"/>
</dbReference>
<organism evidence="8 9">
    <name type="scientific">Methanosphaerula palustris (strain ATCC BAA-1556 / DSM 19958 / E1-9c)</name>
    <dbReference type="NCBI Taxonomy" id="521011"/>
    <lineage>
        <taxon>Archaea</taxon>
        <taxon>Methanobacteriati</taxon>
        <taxon>Methanobacteriota</taxon>
        <taxon>Stenosarchaea group</taxon>
        <taxon>Methanomicrobia</taxon>
        <taxon>Methanomicrobiales</taxon>
        <taxon>Methanoregulaceae</taxon>
        <taxon>Methanosphaerula</taxon>
    </lineage>
</organism>
<proteinExistence type="predicted"/>
<keyword evidence="4 7" id="KW-0812">Transmembrane</keyword>
<feature type="transmembrane region" description="Helical" evidence="7">
    <location>
        <begin position="20"/>
        <end position="42"/>
    </location>
</feature>
<keyword evidence="3" id="KW-1003">Cell membrane</keyword>
<evidence type="ECO:0000313" key="8">
    <source>
        <dbReference type="EMBL" id="ACL17232.1"/>
    </source>
</evidence>
<feature type="transmembrane region" description="Helical" evidence="7">
    <location>
        <begin position="170"/>
        <end position="193"/>
    </location>
</feature>
<feature type="transmembrane region" description="Helical" evidence="7">
    <location>
        <begin position="54"/>
        <end position="74"/>
    </location>
</feature>
<dbReference type="STRING" id="521011.Mpal_1928"/>
<keyword evidence="6 7" id="KW-0472">Membrane</keyword>
<dbReference type="PANTHER" id="PTHR23513:SF6">
    <property type="entry name" value="MAJOR FACILITATOR SUPERFAMILY ASSOCIATED DOMAIN-CONTAINING PROTEIN"/>
    <property type="match status" value="1"/>
</dbReference>
<dbReference type="eggNOG" id="arCOG00135">
    <property type="taxonomic scope" value="Archaea"/>
</dbReference>
<comment type="subcellular location">
    <subcellularLocation>
        <location evidence="1">Cell membrane</location>
        <topology evidence="1">Multi-pass membrane protein</topology>
    </subcellularLocation>
</comment>
<keyword evidence="2" id="KW-0813">Transport</keyword>
<feature type="transmembrane region" description="Helical" evidence="7">
    <location>
        <begin position="225"/>
        <end position="246"/>
    </location>
</feature>
<dbReference type="SUPFAM" id="SSF103473">
    <property type="entry name" value="MFS general substrate transporter"/>
    <property type="match status" value="1"/>
</dbReference>
<protein>
    <submittedName>
        <fullName evidence="8">Major facilitator superfamily MFS_1</fullName>
    </submittedName>
</protein>
<gene>
    <name evidence="8" type="ordered locus">Mpal_1928</name>
</gene>
<dbReference type="EMBL" id="CP001338">
    <property type="protein sequence ID" value="ACL17232.1"/>
    <property type="molecule type" value="Genomic_DNA"/>
</dbReference>
<accession>B8GKT6</accession>
<evidence type="ECO:0000313" key="9">
    <source>
        <dbReference type="Proteomes" id="UP000002457"/>
    </source>
</evidence>
<dbReference type="AlphaFoldDB" id="B8GKT6"/>
<evidence type="ECO:0000256" key="1">
    <source>
        <dbReference type="ARBA" id="ARBA00004651"/>
    </source>
</evidence>
<dbReference type="Proteomes" id="UP000002457">
    <property type="component" value="Chromosome"/>
</dbReference>
<dbReference type="GeneID" id="7270732"/>
<feature type="transmembrane region" description="Helical" evidence="7">
    <location>
        <begin position="378"/>
        <end position="399"/>
    </location>
</feature>
<dbReference type="GO" id="GO:0005886">
    <property type="term" value="C:plasma membrane"/>
    <property type="evidence" value="ECO:0007669"/>
    <property type="project" value="UniProtKB-SubCell"/>
</dbReference>
<feature type="transmembrane region" description="Helical" evidence="7">
    <location>
        <begin position="315"/>
        <end position="338"/>
    </location>
</feature>
<feature type="transmembrane region" description="Helical" evidence="7">
    <location>
        <begin position="350"/>
        <end position="372"/>
    </location>
</feature>
<dbReference type="Pfam" id="PF05977">
    <property type="entry name" value="MFS_3"/>
    <property type="match status" value="1"/>
</dbReference>
<keyword evidence="5 7" id="KW-1133">Transmembrane helix</keyword>
<dbReference type="CDD" id="cd06173">
    <property type="entry name" value="MFS_MefA_like"/>
    <property type="match status" value="1"/>
</dbReference>
<feature type="transmembrane region" description="Helical" evidence="7">
    <location>
        <begin position="142"/>
        <end position="164"/>
    </location>
</feature>
<evidence type="ECO:0000256" key="2">
    <source>
        <dbReference type="ARBA" id="ARBA00022448"/>
    </source>
</evidence>